<organism evidence="1">
    <name type="scientific">Siphoviridae sp. ctrgQ8</name>
    <dbReference type="NCBI Taxonomy" id="2825689"/>
    <lineage>
        <taxon>Viruses</taxon>
        <taxon>Duplodnaviria</taxon>
        <taxon>Heunggongvirae</taxon>
        <taxon>Uroviricota</taxon>
        <taxon>Caudoviricetes</taxon>
    </lineage>
</organism>
<sequence>MVSYFLKNKSPCRSQSSVVLIDTKQELYFNILK</sequence>
<dbReference type="EMBL" id="BK015466">
    <property type="protein sequence ID" value="DAE08236.1"/>
    <property type="molecule type" value="Genomic_DNA"/>
</dbReference>
<reference evidence="1" key="1">
    <citation type="journal article" date="2021" name="Proc. Natl. Acad. Sci. U.S.A.">
        <title>A Catalog of Tens of Thousands of Viruses from Human Metagenomes Reveals Hidden Associations with Chronic Diseases.</title>
        <authorList>
            <person name="Tisza M.J."/>
            <person name="Buck C.B."/>
        </authorList>
    </citation>
    <scope>NUCLEOTIDE SEQUENCE</scope>
    <source>
        <strain evidence="1">CtrgQ8</strain>
    </source>
</reference>
<name>A0A8S5PPW1_9CAUD</name>
<protein>
    <submittedName>
        <fullName evidence="1">Uncharacterized protein</fullName>
    </submittedName>
</protein>
<accession>A0A8S5PPW1</accession>
<evidence type="ECO:0000313" key="1">
    <source>
        <dbReference type="EMBL" id="DAE08236.1"/>
    </source>
</evidence>
<proteinExistence type="predicted"/>